<dbReference type="GeneID" id="30671589"/>
<gene>
    <name evidence="1" type="ORF">PNEG_04307</name>
</gene>
<evidence type="ECO:0000313" key="2">
    <source>
        <dbReference type="Proteomes" id="UP000011958"/>
    </source>
</evidence>
<keyword evidence="2" id="KW-1185">Reference proteome</keyword>
<proteinExistence type="predicted"/>
<dbReference type="AlphaFoldDB" id="A0A0W4ZWZ1"/>
<reference evidence="2" key="1">
    <citation type="journal article" date="2016" name="Nat. Commun.">
        <title>Genome analysis of three Pneumocystis species reveals adaptation mechanisms to life exclusively in mammalian hosts.</title>
        <authorList>
            <person name="Ma L."/>
            <person name="Chen Z."/>
            <person name="Huang D.W."/>
            <person name="Kutty G."/>
            <person name="Ishihara M."/>
            <person name="Wang H."/>
            <person name="Abouelleil A."/>
            <person name="Bishop L."/>
            <person name="Davey E."/>
            <person name="Deng R."/>
            <person name="Deng X."/>
            <person name="Fan L."/>
            <person name="Fantoni G."/>
            <person name="Fitzgerald M."/>
            <person name="Gogineni E."/>
            <person name="Goldberg J.M."/>
            <person name="Handley G."/>
            <person name="Hu X."/>
            <person name="Huber C."/>
            <person name="Jiao X."/>
            <person name="Jones K."/>
            <person name="Levin J.Z."/>
            <person name="Liu Y."/>
            <person name="Macdonald P."/>
            <person name="Melnikov A."/>
            <person name="Raley C."/>
            <person name="Sassi M."/>
            <person name="Sherman B.T."/>
            <person name="Song X."/>
            <person name="Sykes S."/>
            <person name="Tran B."/>
            <person name="Walsh L."/>
            <person name="Xia Y."/>
            <person name="Yang J."/>
            <person name="Young S."/>
            <person name="Zeng Q."/>
            <person name="Zheng X."/>
            <person name="Stephens R."/>
            <person name="Nusbaum C."/>
            <person name="Birren B.W."/>
            <person name="Azadi P."/>
            <person name="Lempicki R.A."/>
            <person name="Cuomo C.A."/>
            <person name="Kovacs J.A."/>
        </authorList>
    </citation>
    <scope>NUCLEOTIDE SEQUENCE [LARGE SCALE GENOMIC DNA]</scope>
    <source>
        <strain evidence="2">B123</strain>
    </source>
</reference>
<accession>A0A0W4ZWZ1</accession>
<name>A0A0W4ZWZ1_PNEMU</name>
<dbReference type="Proteomes" id="UP000011958">
    <property type="component" value="Unassembled WGS sequence"/>
</dbReference>
<protein>
    <submittedName>
        <fullName evidence="1">Uncharacterized protein</fullName>
    </submittedName>
</protein>
<evidence type="ECO:0000313" key="1">
    <source>
        <dbReference type="EMBL" id="KTW32888.1"/>
    </source>
</evidence>
<dbReference type="EMBL" id="AFWA02000009">
    <property type="protein sequence ID" value="KTW32888.1"/>
    <property type="molecule type" value="Genomic_DNA"/>
</dbReference>
<comment type="caution">
    <text evidence="1">The sequence shown here is derived from an EMBL/GenBank/DDBJ whole genome shotgun (WGS) entry which is preliminary data.</text>
</comment>
<dbReference type="VEuPathDB" id="FungiDB:PNEG_04307"/>
<organism evidence="1 2">
    <name type="scientific">Pneumocystis murina (strain B123)</name>
    <name type="common">Mouse pneumocystis pneumonia agent</name>
    <name type="synonym">Pneumocystis carinii f. sp. muris</name>
    <dbReference type="NCBI Taxonomy" id="1069680"/>
    <lineage>
        <taxon>Eukaryota</taxon>
        <taxon>Fungi</taxon>
        <taxon>Dikarya</taxon>
        <taxon>Ascomycota</taxon>
        <taxon>Taphrinomycotina</taxon>
        <taxon>Pneumocystomycetes</taxon>
        <taxon>Pneumocystaceae</taxon>
        <taxon>Pneumocystis</taxon>
    </lineage>
</organism>
<dbReference type="RefSeq" id="XP_019613362.1">
    <property type="nucleotide sequence ID" value="XM_019757825.1"/>
</dbReference>
<dbReference type="OrthoDB" id="5323049at2759"/>
<sequence length="83" mass="9779">MNILDKVISKLLKPKNKTLSKDCEISDLMHFNEKSPEINIKHTKYMRFIENKKNIFMLTLDTLININFPLKGINPSNHLYKSM</sequence>